<reference evidence="1 2" key="1">
    <citation type="submission" date="2018-10" db="EMBL/GenBank/DDBJ databases">
        <title>Complete genome sequencing of Lactobacillus johnsonii ZLJ010.</title>
        <authorList>
            <person name="Zhang W."/>
            <person name="Ji H."/>
            <person name="Wang J."/>
            <person name="Zhang D."/>
            <person name="Liu H."/>
            <person name="Wang S."/>
            <person name="Wang Y."/>
        </authorList>
    </citation>
    <scope>NUCLEOTIDE SEQUENCE [LARGE SCALE GENOMIC DNA]</scope>
    <source>
        <strain evidence="1 2">ZLJ010</strain>
    </source>
</reference>
<sequence length="133" mass="14813">MSDVKFDLQEALAESIIKGTGLPIKIAYLAPDNSIGLVPEQGSHKISTDFSGREYWVYNYAITERGKSGRDIKNDLFKISMYLDDLELGAIKSDDNTFTFDKINVSSAPSETEQDLQGTVTYLLDVAVFVYTK</sequence>
<accession>A0A9W3Z125</accession>
<gene>
    <name evidence="1" type="ORF">D7321_05435</name>
</gene>
<evidence type="ECO:0000313" key="1">
    <source>
        <dbReference type="EMBL" id="AZZ67565.1"/>
    </source>
</evidence>
<dbReference type="EMBL" id="CP032680">
    <property type="protein sequence ID" value="AZZ67565.1"/>
    <property type="molecule type" value="Genomic_DNA"/>
</dbReference>
<protein>
    <submittedName>
        <fullName evidence="1">Minor capsid protein</fullName>
    </submittedName>
</protein>
<dbReference type="Proteomes" id="UP000283758">
    <property type="component" value="Chromosome"/>
</dbReference>
<proteinExistence type="predicted"/>
<dbReference type="AlphaFoldDB" id="A0A9W3Z125"/>
<name>A0A9W3Z125_LACJH</name>
<evidence type="ECO:0000313" key="2">
    <source>
        <dbReference type="Proteomes" id="UP000283758"/>
    </source>
</evidence>
<dbReference type="RefSeq" id="WP_127835768.1">
    <property type="nucleotide sequence ID" value="NZ_CP032680.1"/>
</dbReference>
<organism evidence="1 2">
    <name type="scientific">Lactobacillus johnsonii</name>
    <dbReference type="NCBI Taxonomy" id="33959"/>
    <lineage>
        <taxon>Bacteria</taxon>
        <taxon>Bacillati</taxon>
        <taxon>Bacillota</taxon>
        <taxon>Bacilli</taxon>
        <taxon>Lactobacillales</taxon>
        <taxon>Lactobacillaceae</taxon>
        <taxon>Lactobacillus</taxon>
    </lineage>
</organism>